<evidence type="ECO:0000313" key="2">
    <source>
        <dbReference type="EMBL" id="CAB3788134.1"/>
    </source>
</evidence>
<dbReference type="RefSeq" id="WP_175159696.1">
    <property type="nucleotide sequence ID" value="NZ_CADIKI010000006.1"/>
</dbReference>
<accession>A0A6J5FVF8</accession>
<keyword evidence="1" id="KW-0732">Signal</keyword>
<evidence type="ECO:0000256" key="1">
    <source>
        <dbReference type="SAM" id="SignalP"/>
    </source>
</evidence>
<keyword evidence="3" id="KW-1185">Reference proteome</keyword>
<feature type="signal peptide" evidence="1">
    <location>
        <begin position="1"/>
        <end position="21"/>
    </location>
</feature>
<dbReference type="AlphaFoldDB" id="A0A6J5FVF8"/>
<reference evidence="2 3" key="1">
    <citation type="submission" date="2020-04" db="EMBL/GenBank/DDBJ databases">
        <authorList>
            <person name="De Canck E."/>
        </authorList>
    </citation>
    <scope>NUCLEOTIDE SEQUENCE [LARGE SCALE GENOMIC DNA]</scope>
    <source>
        <strain evidence="2 3">LMG 27177</strain>
    </source>
</reference>
<evidence type="ECO:0000313" key="3">
    <source>
        <dbReference type="Proteomes" id="UP000494252"/>
    </source>
</evidence>
<proteinExistence type="predicted"/>
<name>A0A6J5FVF8_9BURK</name>
<feature type="chain" id="PRO_5026780786" description="Secreted protein" evidence="1">
    <location>
        <begin position="22"/>
        <end position="130"/>
    </location>
</feature>
<protein>
    <recommendedName>
        <fullName evidence="4">Secreted protein</fullName>
    </recommendedName>
</protein>
<organism evidence="2 3">
    <name type="scientific">Paraburkholderia fynbosensis</name>
    <dbReference type="NCBI Taxonomy" id="1200993"/>
    <lineage>
        <taxon>Bacteria</taxon>
        <taxon>Pseudomonadati</taxon>
        <taxon>Pseudomonadota</taxon>
        <taxon>Betaproteobacteria</taxon>
        <taxon>Burkholderiales</taxon>
        <taxon>Burkholderiaceae</taxon>
        <taxon>Paraburkholderia</taxon>
    </lineage>
</organism>
<sequence length="130" mass="13677">MKSGSVLLTILLSVVALDTWAAGFDGSKPLLCATIDAHACDPGIACTRSLPDDIGAPRFLSLDFDKKVITGPARTTPMHIASKDANQIIMDGTEMGFGWTLVVDSTDGSMTLTIVNSQDAMVLFGNCTVL</sequence>
<gene>
    <name evidence="2" type="ORF">LMG27177_02346</name>
</gene>
<dbReference type="Proteomes" id="UP000494252">
    <property type="component" value="Unassembled WGS sequence"/>
</dbReference>
<dbReference type="EMBL" id="CADIKI010000006">
    <property type="protein sequence ID" value="CAB3788134.1"/>
    <property type="molecule type" value="Genomic_DNA"/>
</dbReference>
<evidence type="ECO:0008006" key="4">
    <source>
        <dbReference type="Google" id="ProtNLM"/>
    </source>
</evidence>